<evidence type="ECO:0000259" key="1">
    <source>
        <dbReference type="Pfam" id="PF12973"/>
    </source>
</evidence>
<sequence>MNTLPDHLAPALGAMSGHDANPWVQSAPGNAFKPLRFLAGDRGFVELMRLDPGIRIPLHRHTGEVHAFTLSGRRQLGTGEVIGPGHYVHEPVGNTDSWATYGDEPVTIFLVVTGEVHYLDVEGRVTRRISAATQRAAYLEDCRLHGRRPLNLESE</sequence>
<accession>A0ABY6BGK3</accession>
<dbReference type="Proteomes" id="UP001064632">
    <property type="component" value="Chromosome"/>
</dbReference>
<proteinExistence type="predicted"/>
<feature type="domain" description="ChrR-like cupin" evidence="1">
    <location>
        <begin position="19"/>
        <end position="110"/>
    </location>
</feature>
<dbReference type="InterPro" id="IPR025979">
    <property type="entry name" value="ChrR-like_cupin_dom"/>
</dbReference>
<evidence type="ECO:0000313" key="2">
    <source>
        <dbReference type="EMBL" id="UXI67736.1"/>
    </source>
</evidence>
<dbReference type="RefSeq" id="WP_261694706.1">
    <property type="nucleotide sequence ID" value="NZ_CP104694.1"/>
</dbReference>
<organism evidence="2 3">
    <name type="scientific">Tahibacter amnicola</name>
    <dbReference type="NCBI Taxonomy" id="2976241"/>
    <lineage>
        <taxon>Bacteria</taxon>
        <taxon>Pseudomonadati</taxon>
        <taxon>Pseudomonadota</taxon>
        <taxon>Gammaproteobacteria</taxon>
        <taxon>Lysobacterales</taxon>
        <taxon>Rhodanobacteraceae</taxon>
        <taxon>Tahibacter</taxon>
    </lineage>
</organism>
<dbReference type="Pfam" id="PF12973">
    <property type="entry name" value="Cupin_7"/>
    <property type="match status" value="1"/>
</dbReference>
<dbReference type="InterPro" id="IPR014710">
    <property type="entry name" value="RmlC-like_jellyroll"/>
</dbReference>
<keyword evidence="3" id="KW-1185">Reference proteome</keyword>
<evidence type="ECO:0000313" key="3">
    <source>
        <dbReference type="Proteomes" id="UP001064632"/>
    </source>
</evidence>
<dbReference type="EMBL" id="CP104694">
    <property type="protein sequence ID" value="UXI67736.1"/>
    <property type="molecule type" value="Genomic_DNA"/>
</dbReference>
<dbReference type="Gene3D" id="2.60.120.10">
    <property type="entry name" value="Jelly Rolls"/>
    <property type="match status" value="1"/>
</dbReference>
<name>A0ABY6BGK3_9GAMM</name>
<dbReference type="InterPro" id="IPR011051">
    <property type="entry name" value="RmlC_Cupin_sf"/>
</dbReference>
<reference evidence="2" key="1">
    <citation type="submission" date="2022-09" db="EMBL/GenBank/DDBJ databases">
        <title>Tahibacter sp. nov., isolated from a fresh water.</title>
        <authorList>
            <person name="Baek J.H."/>
            <person name="Lee J.K."/>
            <person name="Kim J.M."/>
            <person name="Jeon C.O."/>
        </authorList>
    </citation>
    <scope>NUCLEOTIDE SEQUENCE</scope>
    <source>
        <strain evidence="2">W38</strain>
    </source>
</reference>
<dbReference type="SUPFAM" id="SSF51182">
    <property type="entry name" value="RmlC-like cupins"/>
    <property type="match status" value="1"/>
</dbReference>
<protein>
    <submittedName>
        <fullName evidence="2">Cupin domain-containing protein</fullName>
    </submittedName>
</protein>
<gene>
    <name evidence="2" type="ORF">N4264_23870</name>
</gene>